<feature type="active site" description="Charge relay system" evidence="5">
    <location>
        <position position="175"/>
    </location>
</feature>
<reference evidence="8" key="1">
    <citation type="submission" date="2017-07" db="EMBL/GenBank/DDBJ databases">
        <authorList>
            <person name="Varghese N."/>
            <person name="Submissions S."/>
        </authorList>
    </citation>
    <scope>NUCLEOTIDE SEQUENCE [LARGE SCALE GENOMIC DNA]</scope>
    <source>
        <strain evidence="8">NLAE-zl-C134</strain>
    </source>
</reference>
<dbReference type="PRINTS" id="PR00723">
    <property type="entry name" value="SUBTILISIN"/>
</dbReference>
<organism evidence="7 8">
    <name type="scientific">Faecalicatena contorta</name>
    <dbReference type="NCBI Taxonomy" id="39482"/>
    <lineage>
        <taxon>Bacteria</taxon>
        <taxon>Bacillati</taxon>
        <taxon>Bacillota</taxon>
        <taxon>Clostridia</taxon>
        <taxon>Lachnospirales</taxon>
        <taxon>Lachnospiraceae</taxon>
        <taxon>Faecalicatena</taxon>
    </lineage>
</organism>
<evidence type="ECO:0000313" key="8">
    <source>
        <dbReference type="Proteomes" id="UP000254051"/>
    </source>
</evidence>
<accession>A0A315ZUE3</accession>
<dbReference type="RefSeq" id="WP_109712467.1">
    <property type="nucleotide sequence ID" value="NZ_QGDS01000009.1"/>
</dbReference>
<dbReference type="PROSITE" id="PS00136">
    <property type="entry name" value="SUBTILASE_ASP"/>
    <property type="match status" value="1"/>
</dbReference>
<keyword evidence="8" id="KW-1185">Reference proteome</keyword>
<dbReference type="InterPro" id="IPR023827">
    <property type="entry name" value="Peptidase_S8_Asp-AS"/>
</dbReference>
<keyword evidence="3 5" id="KW-0378">Hydrolase</keyword>
<evidence type="ECO:0000313" key="7">
    <source>
        <dbReference type="EMBL" id="SUQ15032.1"/>
    </source>
</evidence>
<dbReference type="Gene3D" id="3.40.50.200">
    <property type="entry name" value="Peptidase S8/S53 domain"/>
    <property type="match status" value="1"/>
</dbReference>
<comment type="similarity">
    <text evidence="1 5">Belongs to the peptidase S8 family.</text>
</comment>
<dbReference type="Proteomes" id="UP000254051">
    <property type="component" value="Unassembled WGS sequence"/>
</dbReference>
<dbReference type="OrthoDB" id="9762689at2"/>
<feature type="domain" description="Peptidase S8/S53" evidence="6">
    <location>
        <begin position="98"/>
        <end position="292"/>
    </location>
</feature>
<dbReference type="InterPro" id="IPR036852">
    <property type="entry name" value="Peptidase_S8/S53_dom_sf"/>
</dbReference>
<dbReference type="InterPro" id="IPR017310">
    <property type="entry name" value="Pept_S8A_subtilisin_clostridia"/>
</dbReference>
<dbReference type="EMBL" id="UHJJ01000009">
    <property type="protein sequence ID" value="SUQ15032.1"/>
    <property type="molecule type" value="Genomic_DNA"/>
</dbReference>
<dbReference type="PANTHER" id="PTHR43806:SF11">
    <property type="entry name" value="CEREVISIN-RELATED"/>
    <property type="match status" value="1"/>
</dbReference>
<evidence type="ECO:0000256" key="4">
    <source>
        <dbReference type="ARBA" id="ARBA00022825"/>
    </source>
</evidence>
<feature type="active site" description="Charge relay system" evidence="5">
    <location>
        <position position="498"/>
    </location>
</feature>
<evidence type="ECO:0000256" key="3">
    <source>
        <dbReference type="ARBA" id="ARBA00022801"/>
    </source>
</evidence>
<name>A0A315ZUE3_9FIRM</name>
<dbReference type="CDD" id="cd07478">
    <property type="entry name" value="Peptidases_S8_CspA-like"/>
    <property type="match status" value="1"/>
</dbReference>
<dbReference type="PROSITE" id="PS51892">
    <property type="entry name" value="SUBTILASE"/>
    <property type="match status" value="1"/>
</dbReference>
<proteinExistence type="inferred from homology"/>
<evidence type="ECO:0000256" key="1">
    <source>
        <dbReference type="ARBA" id="ARBA00011073"/>
    </source>
</evidence>
<dbReference type="GO" id="GO:0006508">
    <property type="term" value="P:proteolysis"/>
    <property type="evidence" value="ECO:0007669"/>
    <property type="project" value="UniProtKB-KW"/>
</dbReference>
<dbReference type="SUPFAM" id="SSF52743">
    <property type="entry name" value="Subtilisin-like"/>
    <property type="match status" value="1"/>
</dbReference>
<dbReference type="AlphaFoldDB" id="A0A315ZUE3"/>
<evidence type="ECO:0000259" key="6">
    <source>
        <dbReference type="Pfam" id="PF00082"/>
    </source>
</evidence>
<dbReference type="InterPro" id="IPR015500">
    <property type="entry name" value="Peptidase_S8_subtilisin-rel"/>
</dbReference>
<gene>
    <name evidence="7" type="ORF">SAMN05216529_10983</name>
</gene>
<sequence>MDPNVCRERILSEEYRDFILPGTRPFAIPELLSGEVCEQYADYDYRCVYLNSLLTGPVNVSTFTYNAIPKCYAPLSMQALNQAGILQIQNYPTLQLRGSNIMIGFLDTGIDYTNPIFLNLDGTTRIAGIWDQTIQTGTPPLDFVYGSEYTSEMINEALASDNPMSIVPTNDELGHGTFLASLAAGSGNPAENFLGAAPECTLAVVKLKQAKQYLRDFYFIPNDATCFQETDLILGLKYLNALAESRNMPLVICIAVGTSMGSHVSLLPFTKILENYGMAVNRIPVIGVGNEADKRHHYSYTTDLGTTPNNVEVRVGENVEGFVMELWTDIPNIFSISLVSPSGESTSSVPIQTDISTTYNFVFEGTQVTIDYGILIERTASELIFFRFNAPAPGIWTLIVTPVRTISGLFHIWLPLTEFLSGEVYFLNSDPYYTLTSPATARSAIVVSYYDGSNNSIALSSGRGYTRDELINPQVTAPGINVIGALPGGLYAARSGSSISTGITSGAVALLMEWAYGQLGFTGLDAYQIKSLLILGAVRPPNMLFPNREWGYGILNLYNTLEEARNI</sequence>
<dbReference type="GO" id="GO:0004252">
    <property type="term" value="F:serine-type endopeptidase activity"/>
    <property type="evidence" value="ECO:0007669"/>
    <property type="project" value="UniProtKB-UniRule"/>
</dbReference>
<dbReference type="PANTHER" id="PTHR43806">
    <property type="entry name" value="PEPTIDASE S8"/>
    <property type="match status" value="1"/>
</dbReference>
<feature type="active site" description="Charge relay system" evidence="5">
    <location>
        <position position="107"/>
    </location>
</feature>
<dbReference type="InterPro" id="IPR050131">
    <property type="entry name" value="Peptidase_S8_subtilisin-like"/>
</dbReference>
<evidence type="ECO:0000256" key="5">
    <source>
        <dbReference type="PROSITE-ProRule" id="PRU01240"/>
    </source>
</evidence>
<keyword evidence="2 5" id="KW-0645">Protease</keyword>
<dbReference type="PIRSF" id="PIRSF037894">
    <property type="entry name" value="Subtilisin_rel_CspABC"/>
    <property type="match status" value="1"/>
</dbReference>
<dbReference type="InterPro" id="IPR034045">
    <property type="entry name" value="Pep_S8_CspA-like"/>
</dbReference>
<protein>
    <submittedName>
        <fullName evidence="7">Subtilase family protein</fullName>
    </submittedName>
</protein>
<evidence type="ECO:0000256" key="2">
    <source>
        <dbReference type="ARBA" id="ARBA00022670"/>
    </source>
</evidence>
<dbReference type="InterPro" id="IPR000209">
    <property type="entry name" value="Peptidase_S8/S53_dom"/>
</dbReference>
<keyword evidence="4 5" id="KW-0720">Serine protease</keyword>
<dbReference type="Pfam" id="PF00082">
    <property type="entry name" value="Peptidase_S8"/>
    <property type="match status" value="2"/>
</dbReference>
<feature type="domain" description="Peptidase S8/S53" evidence="6">
    <location>
        <begin position="433"/>
        <end position="553"/>
    </location>
</feature>
<dbReference type="Gene3D" id="2.60.120.1290">
    <property type="match status" value="1"/>
</dbReference>